<dbReference type="AlphaFoldDB" id="A0A6A5Z8P2"/>
<evidence type="ECO:0000256" key="5">
    <source>
        <dbReference type="ARBA" id="ARBA00022448"/>
    </source>
</evidence>
<evidence type="ECO:0000313" key="20">
    <source>
        <dbReference type="Proteomes" id="UP000799770"/>
    </source>
</evidence>
<dbReference type="InterPro" id="IPR036865">
    <property type="entry name" value="CRAL-TRIO_dom_sf"/>
</dbReference>
<feature type="compositionally biased region" description="Low complexity" evidence="17">
    <location>
        <begin position="43"/>
        <end position="56"/>
    </location>
</feature>
<dbReference type="PANTHER" id="PTHR47669">
    <property type="entry name" value="PHOSPHATIDYLINOSITOL TRANSFER PROTEIN SFH5"/>
    <property type="match status" value="1"/>
</dbReference>
<name>A0A6A5Z8P2_9PLEO</name>
<evidence type="ECO:0000256" key="9">
    <source>
        <dbReference type="ARBA" id="ARBA00022824"/>
    </source>
</evidence>
<feature type="domain" description="CRAL-TRIO" evidence="18">
    <location>
        <begin position="236"/>
        <end position="369"/>
    </location>
</feature>
<evidence type="ECO:0000256" key="15">
    <source>
        <dbReference type="ARBA" id="ARBA00024180"/>
    </source>
</evidence>
<dbReference type="PROSITE" id="PS50191">
    <property type="entry name" value="CRAL_TRIO"/>
    <property type="match status" value="1"/>
</dbReference>
<evidence type="ECO:0000256" key="2">
    <source>
        <dbReference type="ARBA" id="ARBA00004406"/>
    </source>
</evidence>
<dbReference type="GO" id="GO:0005886">
    <property type="term" value="C:plasma membrane"/>
    <property type="evidence" value="ECO:0007669"/>
    <property type="project" value="TreeGrafter"/>
</dbReference>
<dbReference type="Proteomes" id="UP000799770">
    <property type="component" value="Unassembled WGS sequence"/>
</dbReference>
<evidence type="ECO:0000256" key="3">
    <source>
        <dbReference type="ARBA" id="ARBA00006667"/>
    </source>
</evidence>
<keyword evidence="8" id="KW-0479">Metal-binding</keyword>
<organism evidence="19 20">
    <name type="scientific">Lophiotrema nucula</name>
    <dbReference type="NCBI Taxonomy" id="690887"/>
    <lineage>
        <taxon>Eukaryota</taxon>
        <taxon>Fungi</taxon>
        <taxon>Dikarya</taxon>
        <taxon>Ascomycota</taxon>
        <taxon>Pezizomycotina</taxon>
        <taxon>Dothideomycetes</taxon>
        <taxon>Pleosporomycetidae</taxon>
        <taxon>Pleosporales</taxon>
        <taxon>Lophiotremataceae</taxon>
        <taxon>Lophiotrema</taxon>
    </lineage>
</organism>
<evidence type="ECO:0000313" key="19">
    <source>
        <dbReference type="EMBL" id="KAF2115812.1"/>
    </source>
</evidence>
<dbReference type="GO" id="GO:0032541">
    <property type="term" value="C:cortical endoplasmic reticulum"/>
    <property type="evidence" value="ECO:0007669"/>
    <property type="project" value="TreeGrafter"/>
</dbReference>
<feature type="compositionally biased region" description="Basic and acidic residues" evidence="17">
    <location>
        <begin position="58"/>
        <end position="75"/>
    </location>
</feature>
<evidence type="ECO:0000256" key="14">
    <source>
        <dbReference type="ARBA" id="ARBA00024146"/>
    </source>
</evidence>
<comment type="subcellular location">
    <subcellularLocation>
        <location evidence="16">Cytoplasm</location>
    </subcellularLocation>
    <subcellularLocation>
        <location evidence="2 16">Endoplasmic reticulum membrane</location>
        <topology evidence="2 16">Peripheral membrane protein</topology>
    </subcellularLocation>
    <subcellularLocation>
        <location evidence="16">Microsome membrane</location>
        <topology evidence="16">Peripheral membrane protein</topology>
    </subcellularLocation>
</comment>
<evidence type="ECO:0000256" key="7">
    <source>
        <dbReference type="ARBA" id="ARBA00022617"/>
    </source>
</evidence>
<keyword evidence="5 16" id="KW-0813">Transport</keyword>
<evidence type="ECO:0000256" key="1">
    <source>
        <dbReference type="ARBA" id="ARBA00001970"/>
    </source>
</evidence>
<keyword evidence="7" id="KW-0349">Heme</keyword>
<evidence type="ECO:0000256" key="17">
    <source>
        <dbReference type="SAM" id="MobiDB-lite"/>
    </source>
</evidence>
<feature type="region of interest" description="Disordered" evidence="17">
    <location>
        <begin position="1"/>
        <end position="111"/>
    </location>
</feature>
<comment type="function">
    <text evidence="15">Non-classical phosphatidylinositol (PtdIns) transfer protein (PITP), which exhibits PtdIns-binding/transfer activity in the absence of detectable PtdCho-binding/transfer activity. Regulates PtdIns(4,5)P2 homeostasis at the plasma membrane. Heme-binding protein that may play a role in organic oxidant-induced stress responses.</text>
</comment>
<keyword evidence="20" id="KW-1185">Reference proteome</keyword>
<dbReference type="GO" id="GO:0046872">
    <property type="term" value="F:metal ion binding"/>
    <property type="evidence" value="ECO:0007669"/>
    <property type="project" value="UniProtKB-KW"/>
</dbReference>
<dbReference type="SUPFAM" id="SSF52087">
    <property type="entry name" value="CRAL/TRIO domain"/>
    <property type="match status" value="1"/>
</dbReference>
<dbReference type="Pfam" id="PF03765">
    <property type="entry name" value="CRAL_TRIO_N"/>
    <property type="match status" value="1"/>
</dbReference>
<sequence>MSAEPVAAAPVAEPSEKKVEPVAEAPKAEPTATTNEEKKVEEATAAVAAAPVPATESSTEKDLEKTEPSEKKVEEATAAVAAAPLPASNGPSDATATALSGEPAWPETPADHPLAKFFEEFEELVKQAEYDEVYGIKLSKSEEFKTKLILQKFLRANANDLVKAKEQLLDTLKFRKEFKPLDAVNEKFEKERFEGLGFITEVEDVPESVNKKDIVTFNIYGAVKDNKKTFGDLDGFLRWRVALMERSVHRLNLSSATKPIPNYNEGPDPYQGFQVHDYLQVSFLRQDPAVKAATKKTVETLGRFYPETLSRKFFVNVPVVMQWVYTAVKLFVAKETQKKFVVVSYGNQLAAELGSGLPKEYGGTKRELKGVGETLGSTE</sequence>
<keyword evidence="12 16" id="KW-0445">Lipid transport</keyword>
<evidence type="ECO:0000259" key="18">
    <source>
        <dbReference type="PROSITE" id="PS50191"/>
    </source>
</evidence>
<evidence type="ECO:0000256" key="6">
    <source>
        <dbReference type="ARBA" id="ARBA00022490"/>
    </source>
</evidence>
<dbReference type="InterPro" id="IPR036273">
    <property type="entry name" value="CRAL/TRIO_N_dom_sf"/>
</dbReference>
<dbReference type="OrthoDB" id="75724at2759"/>
<evidence type="ECO:0000256" key="8">
    <source>
        <dbReference type="ARBA" id="ARBA00022723"/>
    </source>
</evidence>
<keyword evidence="10 16" id="KW-0492">Microsome</keyword>
<accession>A0A6A5Z8P2</accession>
<proteinExistence type="inferred from homology"/>
<gene>
    <name evidence="19" type="ORF">BDV96DRAFT_492343</name>
</gene>
<evidence type="ECO:0000256" key="11">
    <source>
        <dbReference type="ARBA" id="ARBA00023004"/>
    </source>
</evidence>
<feature type="compositionally biased region" description="Low complexity" evidence="17">
    <location>
        <begin position="22"/>
        <end position="34"/>
    </location>
</feature>
<evidence type="ECO:0000256" key="13">
    <source>
        <dbReference type="ARBA" id="ARBA00023136"/>
    </source>
</evidence>
<comment type="similarity">
    <text evidence="3 16">Belongs to the SFH5 family.</text>
</comment>
<dbReference type="Gene3D" id="3.40.525.10">
    <property type="entry name" value="CRAL-TRIO lipid binding domain"/>
    <property type="match status" value="1"/>
</dbReference>
<dbReference type="CDD" id="cd00170">
    <property type="entry name" value="SEC14"/>
    <property type="match status" value="1"/>
</dbReference>
<evidence type="ECO:0000256" key="4">
    <source>
        <dbReference type="ARBA" id="ARBA00018320"/>
    </source>
</evidence>
<dbReference type="GO" id="GO:0008526">
    <property type="term" value="F:phosphatidylinositol transfer activity"/>
    <property type="evidence" value="ECO:0007669"/>
    <property type="project" value="UniProtKB-UniRule"/>
</dbReference>
<dbReference type="InterPro" id="IPR042938">
    <property type="entry name" value="Sfh5"/>
</dbReference>
<reference evidence="19" key="1">
    <citation type="journal article" date="2020" name="Stud. Mycol.">
        <title>101 Dothideomycetes genomes: a test case for predicting lifestyles and emergence of pathogens.</title>
        <authorList>
            <person name="Haridas S."/>
            <person name="Albert R."/>
            <person name="Binder M."/>
            <person name="Bloem J."/>
            <person name="Labutti K."/>
            <person name="Salamov A."/>
            <person name="Andreopoulos B."/>
            <person name="Baker S."/>
            <person name="Barry K."/>
            <person name="Bills G."/>
            <person name="Bluhm B."/>
            <person name="Cannon C."/>
            <person name="Castanera R."/>
            <person name="Culley D."/>
            <person name="Daum C."/>
            <person name="Ezra D."/>
            <person name="Gonzalez J."/>
            <person name="Henrissat B."/>
            <person name="Kuo A."/>
            <person name="Liang C."/>
            <person name="Lipzen A."/>
            <person name="Lutzoni F."/>
            <person name="Magnuson J."/>
            <person name="Mondo S."/>
            <person name="Nolan M."/>
            <person name="Ohm R."/>
            <person name="Pangilinan J."/>
            <person name="Park H.-J."/>
            <person name="Ramirez L."/>
            <person name="Alfaro M."/>
            <person name="Sun H."/>
            <person name="Tritt A."/>
            <person name="Yoshinaga Y."/>
            <person name="Zwiers L.-H."/>
            <person name="Turgeon B."/>
            <person name="Goodwin S."/>
            <person name="Spatafora J."/>
            <person name="Crous P."/>
            <person name="Grigoriev I."/>
        </authorList>
    </citation>
    <scope>NUCLEOTIDE SEQUENCE</scope>
    <source>
        <strain evidence="19">CBS 627.86</strain>
    </source>
</reference>
<feature type="compositionally biased region" description="Low complexity" evidence="17">
    <location>
        <begin position="1"/>
        <end position="13"/>
    </location>
</feature>
<keyword evidence="13 16" id="KW-0472">Membrane</keyword>
<dbReference type="GO" id="GO:0043001">
    <property type="term" value="P:Golgi to plasma membrane protein transport"/>
    <property type="evidence" value="ECO:0007669"/>
    <property type="project" value="TreeGrafter"/>
</dbReference>
<dbReference type="EMBL" id="ML977322">
    <property type="protein sequence ID" value="KAF2115812.1"/>
    <property type="molecule type" value="Genomic_DNA"/>
</dbReference>
<evidence type="ECO:0000256" key="12">
    <source>
        <dbReference type="ARBA" id="ARBA00023055"/>
    </source>
</evidence>
<comment type="catalytic activity">
    <reaction evidence="14">
        <text>a 1,2-diacyl-sn-glycero-3-phospho-(1D-myo-inositol)(in) = a 1,2-diacyl-sn-glycero-3-phospho-(1D-myo-inositol)(out)</text>
        <dbReference type="Rhea" id="RHEA:38691"/>
        <dbReference type="ChEBI" id="CHEBI:57880"/>
    </reaction>
    <physiologicalReaction direction="left-to-right" evidence="14">
        <dbReference type="Rhea" id="RHEA:38692"/>
    </physiologicalReaction>
</comment>
<comment type="cofactor">
    <cofactor evidence="1">
        <name>heme b</name>
        <dbReference type="ChEBI" id="CHEBI:60344"/>
    </cofactor>
</comment>
<dbReference type="PANTHER" id="PTHR47669:SF1">
    <property type="entry name" value="PHOSPHATIDYLINOSITOL TRANSFER PROTEIN SFH5"/>
    <property type="match status" value="1"/>
</dbReference>
<dbReference type="InterPro" id="IPR001251">
    <property type="entry name" value="CRAL-TRIO_dom"/>
</dbReference>
<keyword evidence="6 16" id="KW-0963">Cytoplasm</keyword>
<dbReference type="Pfam" id="PF00650">
    <property type="entry name" value="CRAL_TRIO"/>
    <property type="match status" value="1"/>
</dbReference>
<evidence type="ECO:0000256" key="16">
    <source>
        <dbReference type="RuleBase" id="RU367059"/>
    </source>
</evidence>
<dbReference type="GO" id="GO:0017157">
    <property type="term" value="P:regulation of exocytosis"/>
    <property type="evidence" value="ECO:0007669"/>
    <property type="project" value="TreeGrafter"/>
</dbReference>
<dbReference type="SMART" id="SM00516">
    <property type="entry name" value="SEC14"/>
    <property type="match status" value="1"/>
</dbReference>
<keyword evidence="9 16" id="KW-0256">Endoplasmic reticulum</keyword>
<dbReference type="GO" id="GO:0005789">
    <property type="term" value="C:endoplasmic reticulum membrane"/>
    <property type="evidence" value="ECO:0007669"/>
    <property type="project" value="UniProtKB-SubCell"/>
</dbReference>
<feature type="compositionally biased region" description="Low complexity" evidence="17">
    <location>
        <begin position="76"/>
        <end position="87"/>
    </location>
</feature>
<protein>
    <recommendedName>
        <fullName evidence="4 16">Phosphatidylinositol transfer protein SFH5</fullName>
        <shortName evidence="16">PITP SFH5</shortName>
    </recommendedName>
</protein>
<evidence type="ECO:0000256" key="10">
    <source>
        <dbReference type="ARBA" id="ARBA00022848"/>
    </source>
</evidence>
<keyword evidence="11" id="KW-0408">Iron</keyword>
<feature type="compositionally biased region" description="Polar residues" evidence="17">
    <location>
        <begin position="89"/>
        <end position="98"/>
    </location>
</feature>
<dbReference type="SUPFAM" id="SSF46938">
    <property type="entry name" value="CRAL/TRIO N-terminal domain"/>
    <property type="match status" value="1"/>
</dbReference>
<dbReference type="GO" id="GO:0005829">
    <property type="term" value="C:cytosol"/>
    <property type="evidence" value="ECO:0007669"/>
    <property type="project" value="TreeGrafter"/>
</dbReference>
<dbReference type="InterPro" id="IPR011074">
    <property type="entry name" value="CRAL/TRIO_N_dom"/>
</dbReference>